<dbReference type="InterPro" id="IPR017853">
    <property type="entry name" value="GH"/>
</dbReference>
<evidence type="ECO:0000256" key="2">
    <source>
        <dbReference type="ARBA" id="ARBA00022801"/>
    </source>
</evidence>
<dbReference type="GO" id="GO:0004553">
    <property type="term" value="F:hydrolase activity, hydrolyzing O-glycosyl compounds"/>
    <property type="evidence" value="ECO:0007669"/>
    <property type="project" value="InterPro"/>
</dbReference>
<dbReference type="PANTHER" id="PTHR30480">
    <property type="entry name" value="BETA-HEXOSAMINIDASE-RELATED"/>
    <property type="match status" value="1"/>
</dbReference>
<dbReference type="GO" id="GO:0005975">
    <property type="term" value="P:carbohydrate metabolic process"/>
    <property type="evidence" value="ECO:0007669"/>
    <property type="project" value="InterPro"/>
</dbReference>
<keyword evidence="5" id="KW-0326">Glycosidase</keyword>
<dbReference type="GO" id="GO:0009254">
    <property type="term" value="P:peptidoglycan turnover"/>
    <property type="evidence" value="ECO:0007669"/>
    <property type="project" value="TreeGrafter"/>
</dbReference>
<evidence type="ECO:0000259" key="7">
    <source>
        <dbReference type="Pfam" id="PF00933"/>
    </source>
</evidence>
<evidence type="ECO:0000256" key="6">
    <source>
        <dbReference type="SAM" id="SignalP"/>
    </source>
</evidence>
<dbReference type="EMBL" id="NIDN02000663">
    <property type="protein sequence ID" value="RLL92907.1"/>
    <property type="molecule type" value="Genomic_DNA"/>
</dbReference>
<evidence type="ECO:0000313" key="9">
    <source>
        <dbReference type="Proteomes" id="UP000215289"/>
    </source>
</evidence>
<keyword evidence="4" id="KW-0119">Carbohydrate metabolism</keyword>
<evidence type="ECO:0000256" key="3">
    <source>
        <dbReference type="ARBA" id="ARBA00023180"/>
    </source>
</evidence>
<dbReference type="OrthoDB" id="416222at2759"/>
<keyword evidence="3" id="KW-0325">Glycoprotein</keyword>
<keyword evidence="9" id="KW-1185">Reference proteome</keyword>
<gene>
    <name evidence="8" type="ORF">CFD26_100627</name>
</gene>
<evidence type="ECO:0000313" key="8">
    <source>
        <dbReference type="EMBL" id="RLL92907.1"/>
    </source>
</evidence>
<feature type="chain" id="PRO_5019232014" description="Glycoside hydrolase family 3 N-terminal domain-containing protein" evidence="6">
    <location>
        <begin position="20"/>
        <end position="359"/>
    </location>
</feature>
<protein>
    <recommendedName>
        <fullName evidence="7">Glycoside hydrolase family 3 N-terminal domain-containing protein</fullName>
    </recommendedName>
</protein>
<name>A0A421CSP4_9EURO</name>
<reference evidence="8 9" key="1">
    <citation type="submission" date="2018-08" db="EMBL/GenBank/DDBJ databases">
        <title>Draft genome sequences of two Aspergillus turcosus clinical strains isolated from bronchoalveolar lavage fluid: one azole-susceptible and the other azole-resistant.</title>
        <authorList>
            <person name="Parent-Michaud M."/>
            <person name="Dufresne P.J."/>
            <person name="Fournier E."/>
            <person name="Martineau C."/>
            <person name="Moreira S."/>
            <person name="Perkins V."/>
            <person name="De Repentigny L."/>
            <person name="Dufresne S.F."/>
        </authorList>
    </citation>
    <scope>NUCLEOTIDE SEQUENCE [LARGE SCALE GENOMIC DNA]</scope>
    <source>
        <strain evidence="8">HMR AF 1038</strain>
    </source>
</reference>
<dbReference type="Proteomes" id="UP000215289">
    <property type="component" value="Unassembled WGS sequence"/>
</dbReference>
<evidence type="ECO:0000256" key="1">
    <source>
        <dbReference type="ARBA" id="ARBA00005336"/>
    </source>
</evidence>
<proteinExistence type="inferred from homology"/>
<feature type="domain" description="Glycoside hydrolase family 3 N-terminal" evidence="7">
    <location>
        <begin position="42"/>
        <end position="345"/>
    </location>
</feature>
<dbReference type="Pfam" id="PF00933">
    <property type="entry name" value="Glyco_hydro_3"/>
    <property type="match status" value="1"/>
</dbReference>
<dbReference type="InterPro" id="IPR001764">
    <property type="entry name" value="Glyco_hydro_3_N"/>
</dbReference>
<organism evidence="8 9">
    <name type="scientific">Aspergillus turcosus</name>
    <dbReference type="NCBI Taxonomy" id="1245748"/>
    <lineage>
        <taxon>Eukaryota</taxon>
        <taxon>Fungi</taxon>
        <taxon>Dikarya</taxon>
        <taxon>Ascomycota</taxon>
        <taxon>Pezizomycotina</taxon>
        <taxon>Eurotiomycetes</taxon>
        <taxon>Eurotiomycetidae</taxon>
        <taxon>Eurotiales</taxon>
        <taxon>Aspergillaceae</taxon>
        <taxon>Aspergillus</taxon>
        <taxon>Aspergillus subgen. Fumigati</taxon>
    </lineage>
</organism>
<dbReference type="InterPro" id="IPR036962">
    <property type="entry name" value="Glyco_hydro_3_N_sf"/>
</dbReference>
<feature type="signal peptide" evidence="6">
    <location>
        <begin position="1"/>
        <end position="19"/>
    </location>
</feature>
<dbReference type="InterPro" id="IPR050226">
    <property type="entry name" value="NagZ_Beta-hexosaminidase"/>
</dbReference>
<dbReference type="Gene3D" id="3.20.20.300">
    <property type="entry name" value="Glycoside hydrolase, family 3, N-terminal domain"/>
    <property type="match status" value="1"/>
</dbReference>
<evidence type="ECO:0000256" key="5">
    <source>
        <dbReference type="ARBA" id="ARBA00023295"/>
    </source>
</evidence>
<accession>A0A421CSP4</accession>
<evidence type="ECO:0000256" key="4">
    <source>
        <dbReference type="ARBA" id="ARBA00023277"/>
    </source>
</evidence>
<dbReference type="AlphaFoldDB" id="A0A421CSP4"/>
<dbReference type="SUPFAM" id="SSF51445">
    <property type="entry name" value="(Trans)glycosidases"/>
    <property type="match status" value="1"/>
</dbReference>
<dbReference type="PANTHER" id="PTHR30480:SF14">
    <property type="entry name" value="HYDROLASE, PUTATIVE (AFU_ORTHOLOGUE AFUA_4G13770)-RELATED"/>
    <property type="match status" value="1"/>
</dbReference>
<keyword evidence="6" id="KW-0732">Signal</keyword>
<dbReference type="STRING" id="1245748.A0A421CSP4"/>
<keyword evidence="2" id="KW-0378">Hydrolase</keyword>
<comment type="caution">
    <text evidence="8">The sequence shown here is derived from an EMBL/GenBank/DDBJ whole genome shotgun (WGS) entry which is preliminary data.</text>
</comment>
<sequence length="359" mass="37854">MKLISTLLLSAVCTAFPHANPTLNAATHVIYSYPEASPPASLLSLISAGKVGGVILFGQNVNANLSTYVSTMQNAWASSPTYDGHPLFIMTDQEGRYVRRLPGGPTLSEKQVGESADPAAAATQAGDDAAAALNAYGVNVNLAPVLGVYRQTGDFLDQWERSYGNTSSLVAECARAFIPAQQSHGAIATAKHWPGLGAATADEDTDAEPVTINLSLKTLRSVDEVPFAAAIEAGVDMVMASWAVYPAMDDKPSGLSEKWIKEELRGRLGFRGVTVTDAIEAGALVEYGDDANRAVLATQAGMDLILASARNVTQGEAIVDALTQALENGELDKAEFDAGTARIMALREAFKSRHVQKTA</sequence>
<comment type="similarity">
    <text evidence="1">Belongs to the glycosyl hydrolase 3 family.</text>
</comment>